<dbReference type="Gene3D" id="3.40.50.720">
    <property type="entry name" value="NAD(P)-binding Rossmann-like Domain"/>
    <property type="match status" value="1"/>
</dbReference>
<dbReference type="InterPro" id="IPR036291">
    <property type="entry name" value="NAD(P)-bd_dom_sf"/>
</dbReference>
<dbReference type="PANTHER" id="PTHR43157:SF35">
    <property type="entry name" value="DEHYDROGENASE_REDUCTASE FAMILY PROTEIN, PUTATIVE-RELATED"/>
    <property type="match status" value="1"/>
</dbReference>
<dbReference type="RefSeq" id="XP_049152041.1">
    <property type="nucleotide sequence ID" value="XM_049294894.1"/>
</dbReference>
<gene>
    <name evidence="3" type="ORF">CLUP02_15970</name>
</gene>
<proteinExistence type="predicted"/>
<keyword evidence="1" id="KW-0560">Oxidoreductase</keyword>
<dbReference type="PANTHER" id="PTHR43157">
    <property type="entry name" value="PHOSPHATIDYLINOSITOL-GLYCAN BIOSYNTHESIS CLASS F PROTEIN-RELATED"/>
    <property type="match status" value="1"/>
</dbReference>
<keyword evidence="4" id="KW-1185">Reference proteome</keyword>
<dbReference type="SUPFAM" id="SSF51735">
    <property type="entry name" value="NAD(P)-binding Rossmann-fold domains"/>
    <property type="match status" value="1"/>
</dbReference>
<name>A0A9Q8WPQ3_9PEZI</name>
<feature type="region of interest" description="Disordered" evidence="2">
    <location>
        <begin position="354"/>
        <end position="387"/>
    </location>
</feature>
<reference evidence="3" key="1">
    <citation type="journal article" date="2021" name="Mol. Plant Microbe Interact.">
        <title>Complete Genome Sequence of the Plant-Pathogenic Fungus Colletotrichum lupini.</title>
        <authorList>
            <person name="Baroncelli R."/>
            <person name="Pensec F."/>
            <person name="Da Lio D."/>
            <person name="Boufleur T."/>
            <person name="Vicente I."/>
            <person name="Sarrocco S."/>
            <person name="Picot A."/>
            <person name="Baraldi E."/>
            <person name="Sukno S."/>
            <person name="Thon M."/>
            <person name="Le Floch G."/>
        </authorList>
    </citation>
    <scope>NUCLEOTIDE SEQUENCE</scope>
    <source>
        <strain evidence="3">IMI 504893</strain>
    </source>
</reference>
<evidence type="ECO:0000256" key="1">
    <source>
        <dbReference type="ARBA" id="ARBA00023002"/>
    </source>
</evidence>
<organism evidence="3 4">
    <name type="scientific">Colletotrichum lupini</name>
    <dbReference type="NCBI Taxonomy" id="145971"/>
    <lineage>
        <taxon>Eukaryota</taxon>
        <taxon>Fungi</taxon>
        <taxon>Dikarya</taxon>
        <taxon>Ascomycota</taxon>
        <taxon>Pezizomycotina</taxon>
        <taxon>Sordariomycetes</taxon>
        <taxon>Hypocreomycetidae</taxon>
        <taxon>Glomerellales</taxon>
        <taxon>Glomerellaceae</taxon>
        <taxon>Colletotrichum</taxon>
        <taxon>Colletotrichum acutatum species complex</taxon>
    </lineage>
</organism>
<feature type="compositionally biased region" description="Polar residues" evidence="2">
    <location>
        <begin position="354"/>
        <end position="366"/>
    </location>
</feature>
<dbReference type="AlphaFoldDB" id="A0A9Q8WPQ3"/>
<evidence type="ECO:0000256" key="2">
    <source>
        <dbReference type="SAM" id="MobiDB-lite"/>
    </source>
</evidence>
<dbReference type="Pfam" id="PF00106">
    <property type="entry name" value="adh_short"/>
    <property type="match status" value="1"/>
</dbReference>
<dbReference type="InterPro" id="IPR002347">
    <property type="entry name" value="SDR_fam"/>
</dbReference>
<protein>
    <submittedName>
        <fullName evidence="3">Short-chain dehydrogenase</fullName>
    </submittedName>
</protein>
<sequence length="387" mass="42494">MQSHQQPQQPQHLSSSHITSQLIMTSSLELTPLTMGPGRLFLNSQFCATVRTPPKDLSLSGKTAIVSGANIGLGFTAARQLLDHNLSRLIIAVRSAERGEAAAKTLRESHPDATVEVWSLDMLSYKSIQDFANRSSTLPRIDYVILNAGMVQEDFRLSPAGHEQVFQVNYLSTALLAILLLPVLKSKKASGQPSRLTIVNSGTAFMAKFPEQDKIPMIAAFDDEKAFNATDRYSTSKLLGHLFIIKLAEHVRREDVVVNLVDPGLCKGSGLHRHVGSLIKTIAEVGKSLTGRTLDVGASTYLDAAVVRGEETHGSYLMDWKIFPFANIIYTPQGKTAREQLWEETLQELDFAGSQSFKSDEPSVTAQLADARRRKSPRRSGPGTRIL</sequence>
<dbReference type="Proteomes" id="UP000830671">
    <property type="component" value="Chromosome 9"/>
</dbReference>
<evidence type="ECO:0000313" key="3">
    <source>
        <dbReference type="EMBL" id="UQC90440.1"/>
    </source>
</evidence>
<dbReference type="GO" id="GO:0016491">
    <property type="term" value="F:oxidoreductase activity"/>
    <property type="evidence" value="ECO:0007669"/>
    <property type="project" value="UniProtKB-KW"/>
</dbReference>
<accession>A0A9Q8WPQ3</accession>
<dbReference type="KEGG" id="clup:CLUP02_15970"/>
<dbReference type="GeneID" id="73349904"/>
<dbReference type="EMBL" id="CP019481">
    <property type="protein sequence ID" value="UQC90440.1"/>
    <property type="molecule type" value="Genomic_DNA"/>
</dbReference>
<dbReference type="PRINTS" id="PR00081">
    <property type="entry name" value="GDHRDH"/>
</dbReference>
<evidence type="ECO:0000313" key="4">
    <source>
        <dbReference type="Proteomes" id="UP000830671"/>
    </source>
</evidence>